<proteinExistence type="predicted"/>
<evidence type="ECO:0000313" key="1">
    <source>
        <dbReference type="EMBL" id="MDE4167113.1"/>
    </source>
</evidence>
<evidence type="ECO:0000313" key="2">
    <source>
        <dbReference type="Proteomes" id="UP001218364"/>
    </source>
</evidence>
<name>A0ABD4XC68_9RHOB</name>
<dbReference type="Proteomes" id="UP001218364">
    <property type="component" value="Unassembled WGS sequence"/>
</dbReference>
<dbReference type="EMBL" id="JARCJK010000008">
    <property type="protein sequence ID" value="MDE4167113.1"/>
    <property type="molecule type" value="Genomic_DNA"/>
</dbReference>
<comment type="caution">
    <text evidence="1">The sequence shown here is derived from an EMBL/GenBank/DDBJ whole genome shotgun (WGS) entry which is preliminary data.</text>
</comment>
<organism evidence="1 2">
    <name type="scientific">Phaeobacter gallaeciensis</name>
    <dbReference type="NCBI Taxonomy" id="60890"/>
    <lineage>
        <taxon>Bacteria</taxon>
        <taxon>Pseudomonadati</taxon>
        <taxon>Pseudomonadota</taxon>
        <taxon>Alphaproteobacteria</taxon>
        <taxon>Rhodobacterales</taxon>
        <taxon>Roseobacteraceae</taxon>
        <taxon>Phaeobacter</taxon>
    </lineage>
</organism>
<gene>
    <name evidence="1" type="ORF">PXK24_15570</name>
</gene>
<protein>
    <recommendedName>
        <fullName evidence="3">Coil containing protein</fullName>
    </recommendedName>
</protein>
<dbReference type="AlphaFoldDB" id="A0ABD4XC68"/>
<dbReference type="RefSeq" id="WP_274839922.1">
    <property type="nucleotide sequence ID" value="NZ_JARCIZ010000022.1"/>
</dbReference>
<evidence type="ECO:0008006" key="3">
    <source>
        <dbReference type="Google" id="ProtNLM"/>
    </source>
</evidence>
<sequence>MAKTTVTKATLPIIDIVRSKPKLIYLEIPKYRADVVIEVTTTGKLSKPKEVPSTAMNRLKAAAEAVMLDYEKIIKEEAVRLDKKIGELMQEPTKKNVAAAQQMIADSNMSIKNALASAEPAAQKAVEKTLKAEAQKDKLLKEARVKTTVKCSLGVIKIGASVAKLIATSGAEITSYKTIVVEVAKLGLEINQQLKNEAKLRKDLQKGLAAFLKLRETSVQQAIDRQGLGDIAGNLDYSKPMAAIKGALKSAKDAGEEVTQGRDLKSIAAKMMDFSVKKIKSNLADVEKARVAYREHTTKTRHRADKLGASADKLMKAMKSNRTLKEGVKIGAKCMDLKRAGSAMNKKLAEREAFLVEIQEVMKGNGLEIDDRTTIQKIKELEKLTILEEGKGVLDAIKDIKGLVDNVVEAAA</sequence>
<reference evidence="1 2" key="1">
    <citation type="submission" date="2023-02" db="EMBL/GenBank/DDBJ databases">
        <title>Population genomics of bacteria associated with diatom.</title>
        <authorList>
            <person name="Xie J."/>
            <person name="Wang H."/>
        </authorList>
    </citation>
    <scope>NUCLEOTIDE SEQUENCE [LARGE SCALE GENOMIC DNA]</scope>
    <source>
        <strain evidence="1 2">PT47_8</strain>
    </source>
</reference>
<accession>A0ABD4XC68</accession>